<dbReference type="RefSeq" id="WP_191840675.1">
    <property type="nucleotide sequence ID" value="NZ_BAAALB010000011.1"/>
</dbReference>
<evidence type="ECO:0000313" key="2">
    <source>
        <dbReference type="Proteomes" id="UP000619293"/>
    </source>
</evidence>
<accession>A0A8J3JVJ6</accession>
<comment type="caution">
    <text evidence="1">The sequence shown here is derived from an EMBL/GenBank/DDBJ whole genome shotgun (WGS) entry which is preliminary data.</text>
</comment>
<reference evidence="1 2" key="1">
    <citation type="submission" date="2021-01" db="EMBL/GenBank/DDBJ databases">
        <title>Whole genome shotgun sequence of Catellatospora chokoriensis NBRC 107358.</title>
        <authorList>
            <person name="Komaki H."/>
            <person name="Tamura T."/>
        </authorList>
    </citation>
    <scope>NUCLEOTIDE SEQUENCE [LARGE SCALE GENOMIC DNA]</scope>
    <source>
        <strain evidence="1 2">NBRC 107358</strain>
    </source>
</reference>
<proteinExistence type="predicted"/>
<protein>
    <recommendedName>
        <fullName evidence="3">DUF4034 domain-containing protein</fullName>
    </recommendedName>
</protein>
<name>A0A8J3JVJ6_9ACTN</name>
<dbReference type="AlphaFoldDB" id="A0A8J3JVJ6"/>
<dbReference type="Proteomes" id="UP000619293">
    <property type="component" value="Unassembled WGS sequence"/>
</dbReference>
<sequence length="317" mass="34867">MTIIGRPAPSSAAHAAAFPEVEDARAWCREGDWNALSALFARLRTVDDVYFMARVVGDLPEADAFLSDVAQAQPSAPLPKVLLAARAIGLAWQARTGARAENVSRSQLDRMHAHLRRGEQLLIEVTARDPADGAAWALRITNARGLELGQAEARRRYDRLAKHHPHMHGAQAQLLQQLCPKWSGSWESAFAFARACAADAPEGGLNAALIAQTHIEYWRELRGSERSGYFRRSDVAQELAAAAARSVLHPAYRPVYGWVTAHHHFAAAFSLAGDHRRARAHFDALGDLTDRYPWAYLGDPAAQFAEHRALAARQGRP</sequence>
<keyword evidence="2" id="KW-1185">Reference proteome</keyword>
<evidence type="ECO:0008006" key="3">
    <source>
        <dbReference type="Google" id="ProtNLM"/>
    </source>
</evidence>
<organism evidence="1 2">
    <name type="scientific">Catellatospora chokoriensis</name>
    <dbReference type="NCBI Taxonomy" id="310353"/>
    <lineage>
        <taxon>Bacteria</taxon>
        <taxon>Bacillati</taxon>
        <taxon>Actinomycetota</taxon>
        <taxon>Actinomycetes</taxon>
        <taxon>Micromonosporales</taxon>
        <taxon>Micromonosporaceae</taxon>
        <taxon>Catellatospora</taxon>
    </lineage>
</organism>
<dbReference type="EMBL" id="BONG01000013">
    <property type="protein sequence ID" value="GIF89294.1"/>
    <property type="molecule type" value="Genomic_DNA"/>
</dbReference>
<gene>
    <name evidence="1" type="ORF">Cch02nite_27380</name>
</gene>
<evidence type="ECO:0000313" key="1">
    <source>
        <dbReference type="EMBL" id="GIF89294.1"/>
    </source>
</evidence>